<accession>A0A9P8ETF8</accession>
<feature type="compositionally biased region" description="Acidic residues" evidence="1">
    <location>
        <begin position="21"/>
        <end position="30"/>
    </location>
</feature>
<name>A0A9P8ETF8_AURME</name>
<protein>
    <submittedName>
        <fullName evidence="2">Uncharacterized protein</fullName>
    </submittedName>
</protein>
<sequence>MSVRNIEATYQQGAPARVVQDDSDVEEEALASDYKEQVQYGDDDELERVASSGPQDLQAQLAAAAQPLEYGATLETKIASYDSYCNLFHFILNSDGPV</sequence>
<feature type="non-terminal residue" evidence="2">
    <location>
        <position position="98"/>
    </location>
</feature>
<dbReference type="EMBL" id="JAHFXF010000061">
    <property type="protein sequence ID" value="KAG9698077.1"/>
    <property type="molecule type" value="Genomic_DNA"/>
</dbReference>
<reference evidence="2" key="2">
    <citation type="submission" date="2021-08" db="EMBL/GenBank/DDBJ databases">
        <authorList>
            <person name="Gostincar C."/>
            <person name="Sun X."/>
            <person name="Song Z."/>
            <person name="Gunde-Cimerman N."/>
        </authorList>
    </citation>
    <scope>NUCLEOTIDE SEQUENCE</scope>
    <source>
        <strain evidence="2">EXF-9911</strain>
    </source>
</reference>
<reference evidence="2" key="1">
    <citation type="journal article" date="2021" name="J Fungi (Basel)">
        <title>Virulence traits and population genomics of the black yeast Aureobasidium melanogenum.</title>
        <authorList>
            <person name="Cernosa A."/>
            <person name="Sun X."/>
            <person name="Gostincar C."/>
            <person name="Fang C."/>
            <person name="Gunde-Cimerman N."/>
            <person name="Song Z."/>
        </authorList>
    </citation>
    <scope>NUCLEOTIDE SEQUENCE</scope>
    <source>
        <strain evidence="2">EXF-9911</strain>
    </source>
</reference>
<comment type="caution">
    <text evidence="2">The sequence shown here is derived from an EMBL/GenBank/DDBJ whole genome shotgun (WGS) entry which is preliminary data.</text>
</comment>
<organism evidence="2 3">
    <name type="scientific">Aureobasidium melanogenum</name>
    <name type="common">Aureobasidium pullulans var. melanogenum</name>
    <dbReference type="NCBI Taxonomy" id="46634"/>
    <lineage>
        <taxon>Eukaryota</taxon>
        <taxon>Fungi</taxon>
        <taxon>Dikarya</taxon>
        <taxon>Ascomycota</taxon>
        <taxon>Pezizomycotina</taxon>
        <taxon>Dothideomycetes</taxon>
        <taxon>Dothideomycetidae</taxon>
        <taxon>Dothideales</taxon>
        <taxon>Saccotheciaceae</taxon>
        <taxon>Aureobasidium</taxon>
    </lineage>
</organism>
<proteinExistence type="predicted"/>
<gene>
    <name evidence="2" type="ORF">KCU76_g2498</name>
</gene>
<dbReference type="Proteomes" id="UP000779574">
    <property type="component" value="Unassembled WGS sequence"/>
</dbReference>
<feature type="region of interest" description="Disordered" evidence="1">
    <location>
        <begin position="1"/>
        <end position="32"/>
    </location>
</feature>
<evidence type="ECO:0000313" key="3">
    <source>
        <dbReference type="Proteomes" id="UP000779574"/>
    </source>
</evidence>
<evidence type="ECO:0000313" key="2">
    <source>
        <dbReference type="EMBL" id="KAG9698077.1"/>
    </source>
</evidence>
<dbReference type="AlphaFoldDB" id="A0A9P8ETF8"/>
<evidence type="ECO:0000256" key="1">
    <source>
        <dbReference type="SAM" id="MobiDB-lite"/>
    </source>
</evidence>